<sequence>MIDLGGWLRALVGGSIQSIYLGGDERRQVVARWVAEHGIDPDEVPADARIETDLRRETLTVEVFVRDSGGQLVLRGPNELMRTTVTVPLRSRAP</sequence>
<dbReference type="EMBL" id="JBHSPR010000010">
    <property type="protein sequence ID" value="MFC6017786.1"/>
    <property type="molecule type" value="Genomic_DNA"/>
</dbReference>
<dbReference type="Proteomes" id="UP001596203">
    <property type="component" value="Unassembled WGS sequence"/>
</dbReference>
<keyword evidence="2" id="KW-1185">Reference proteome</keyword>
<evidence type="ECO:0000313" key="1">
    <source>
        <dbReference type="EMBL" id="MFC6017786.1"/>
    </source>
</evidence>
<evidence type="ECO:0000313" key="2">
    <source>
        <dbReference type="Proteomes" id="UP001596203"/>
    </source>
</evidence>
<organism evidence="1 2">
    <name type="scientific">Plantactinospora solaniradicis</name>
    <dbReference type="NCBI Taxonomy" id="1723736"/>
    <lineage>
        <taxon>Bacteria</taxon>
        <taxon>Bacillati</taxon>
        <taxon>Actinomycetota</taxon>
        <taxon>Actinomycetes</taxon>
        <taxon>Micromonosporales</taxon>
        <taxon>Micromonosporaceae</taxon>
        <taxon>Plantactinospora</taxon>
    </lineage>
</organism>
<comment type="caution">
    <text evidence="1">The sequence shown here is derived from an EMBL/GenBank/DDBJ whole genome shotgun (WGS) entry which is preliminary data.</text>
</comment>
<accession>A0ABW1K872</accession>
<reference evidence="2" key="1">
    <citation type="journal article" date="2019" name="Int. J. Syst. Evol. Microbiol.">
        <title>The Global Catalogue of Microorganisms (GCM) 10K type strain sequencing project: providing services to taxonomists for standard genome sequencing and annotation.</title>
        <authorList>
            <consortium name="The Broad Institute Genomics Platform"/>
            <consortium name="The Broad Institute Genome Sequencing Center for Infectious Disease"/>
            <person name="Wu L."/>
            <person name="Ma J."/>
        </authorList>
    </citation>
    <scope>NUCLEOTIDE SEQUENCE [LARGE SCALE GENOMIC DNA]</scope>
    <source>
        <strain evidence="2">ZS-35-S2</strain>
    </source>
</reference>
<gene>
    <name evidence="1" type="ORF">ACFP2T_16415</name>
</gene>
<dbReference type="RefSeq" id="WP_377422313.1">
    <property type="nucleotide sequence ID" value="NZ_JBHSPR010000010.1"/>
</dbReference>
<name>A0ABW1K872_9ACTN</name>
<proteinExistence type="predicted"/>
<protein>
    <submittedName>
        <fullName evidence="1">Uncharacterized protein</fullName>
    </submittedName>
</protein>